<dbReference type="InterPro" id="IPR036167">
    <property type="entry name" value="tRNA_intron_Endo_cat-like_sf"/>
</dbReference>
<evidence type="ECO:0000259" key="7">
    <source>
        <dbReference type="Pfam" id="PF01974"/>
    </source>
</evidence>
<dbReference type="CDD" id="cd22363">
    <property type="entry name" value="tRNA-intron_lyase_C"/>
    <property type="match status" value="1"/>
</dbReference>
<keyword evidence="4" id="KW-0456">Lyase</keyword>
<evidence type="ECO:0000256" key="2">
    <source>
        <dbReference type="ARBA" id="ARBA00012573"/>
    </source>
</evidence>
<dbReference type="GO" id="GO:0000379">
    <property type="term" value="P:tRNA-type intron splice site recognition and cleavage"/>
    <property type="evidence" value="ECO:0007669"/>
    <property type="project" value="TreeGrafter"/>
</dbReference>
<protein>
    <recommendedName>
        <fullName evidence="2">tRNA-intron lyase</fullName>
        <ecNumber evidence="2">4.6.1.16</ecNumber>
    </recommendedName>
</protein>
<dbReference type="EMBL" id="HBEN01013150">
    <property type="protein sequence ID" value="CAD8449103.1"/>
    <property type="molecule type" value="Transcribed_RNA"/>
</dbReference>
<evidence type="ECO:0000256" key="3">
    <source>
        <dbReference type="ARBA" id="ARBA00022694"/>
    </source>
</evidence>
<comment type="catalytic activity">
    <reaction evidence="5">
        <text>pretRNA = a 3'-half-tRNA molecule with a 5'-OH end + a 5'-half-tRNA molecule with a 2',3'-cyclic phosphate end + an intron with a 2',3'-cyclic phosphate and a 5'-hydroxyl terminus.</text>
        <dbReference type="EC" id="4.6.1.16"/>
    </reaction>
</comment>
<evidence type="ECO:0000256" key="4">
    <source>
        <dbReference type="ARBA" id="ARBA00023239"/>
    </source>
</evidence>
<name>A0A7S0GVV8_MICPS</name>
<evidence type="ECO:0000256" key="6">
    <source>
        <dbReference type="SAM" id="MobiDB-lite"/>
    </source>
</evidence>
<gene>
    <name evidence="8" type="ORF">MSP1401_LOCUS10964</name>
</gene>
<evidence type="ECO:0000256" key="1">
    <source>
        <dbReference type="ARBA" id="ARBA00008078"/>
    </source>
</evidence>
<dbReference type="GO" id="GO:0005634">
    <property type="term" value="C:nucleus"/>
    <property type="evidence" value="ECO:0007669"/>
    <property type="project" value="UniProtKB-ARBA"/>
</dbReference>
<dbReference type="PANTHER" id="PTHR13070:SF0">
    <property type="entry name" value="TRNA-SPLICING ENDONUCLEASE SUBUNIT SEN34"/>
    <property type="match status" value="1"/>
</dbReference>
<dbReference type="PANTHER" id="PTHR13070">
    <property type="entry name" value="TRNA-SPLICING ENDONUCLEASE SUBUNIT SEN34-RELATED"/>
    <property type="match status" value="1"/>
</dbReference>
<dbReference type="AlphaFoldDB" id="A0A7S0GVV8"/>
<dbReference type="GO" id="GO:0003676">
    <property type="term" value="F:nucleic acid binding"/>
    <property type="evidence" value="ECO:0007669"/>
    <property type="project" value="InterPro"/>
</dbReference>
<sequence>MHARGVTLTSGAKFGAEYLAYPGDPAAYHAAFTVRVMDGDDDLQKQKQKKRKSESDDEEEERDDARFVSLLSLVAATRMSHGARKHCVLAGARRVEGEEKIQAEEEFGGLLSEARRAATRALGEWEVSCVTVVPDVEQSSQRRGRVGA</sequence>
<accession>A0A7S0GVV8</accession>
<dbReference type="SUPFAM" id="SSF53032">
    <property type="entry name" value="tRNA-intron endonuclease catalytic domain-like"/>
    <property type="match status" value="1"/>
</dbReference>
<evidence type="ECO:0000256" key="5">
    <source>
        <dbReference type="ARBA" id="ARBA00034031"/>
    </source>
</evidence>
<evidence type="ECO:0000313" key="8">
    <source>
        <dbReference type="EMBL" id="CAD8449103.1"/>
    </source>
</evidence>
<dbReference type="Gene3D" id="3.40.1350.10">
    <property type="match status" value="1"/>
</dbReference>
<proteinExistence type="inferred from homology"/>
<keyword evidence="3" id="KW-0819">tRNA processing</keyword>
<dbReference type="GO" id="GO:0000213">
    <property type="term" value="F:tRNA-intron lyase activity"/>
    <property type="evidence" value="ECO:0007669"/>
    <property type="project" value="UniProtKB-EC"/>
</dbReference>
<dbReference type="InterPro" id="IPR006677">
    <property type="entry name" value="tRNA_intron_Endonuc_cat-like"/>
</dbReference>
<organism evidence="8">
    <name type="scientific">Micromonas pusilla</name>
    <name type="common">Picoplanktonic green alga</name>
    <name type="synonym">Chromulina pusilla</name>
    <dbReference type="NCBI Taxonomy" id="38833"/>
    <lineage>
        <taxon>Eukaryota</taxon>
        <taxon>Viridiplantae</taxon>
        <taxon>Chlorophyta</taxon>
        <taxon>Mamiellophyceae</taxon>
        <taxon>Mamiellales</taxon>
        <taxon>Mamiellaceae</taxon>
        <taxon>Micromonas</taxon>
    </lineage>
</organism>
<feature type="region of interest" description="Disordered" evidence="6">
    <location>
        <begin position="39"/>
        <end position="64"/>
    </location>
</feature>
<comment type="similarity">
    <text evidence="1">Belongs to the tRNA-intron endonuclease family.</text>
</comment>
<dbReference type="EC" id="4.6.1.16" evidence="2"/>
<dbReference type="InterPro" id="IPR011856">
    <property type="entry name" value="tRNA_endonuc-like_dom_sf"/>
</dbReference>
<feature type="domain" description="tRNA intron endonuclease catalytic" evidence="7">
    <location>
        <begin position="3"/>
        <end position="92"/>
    </location>
</feature>
<dbReference type="Pfam" id="PF01974">
    <property type="entry name" value="tRNA_int_endo"/>
    <property type="match status" value="1"/>
</dbReference>
<reference evidence="8" key="1">
    <citation type="submission" date="2021-01" db="EMBL/GenBank/DDBJ databases">
        <authorList>
            <person name="Corre E."/>
            <person name="Pelletier E."/>
            <person name="Niang G."/>
            <person name="Scheremetjew M."/>
            <person name="Finn R."/>
            <person name="Kale V."/>
            <person name="Holt S."/>
            <person name="Cochrane G."/>
            <person name="Meng A."/>
            <person name="Brown T."/>
            <person name="Cohen L."/>
        </authorList>
    </citation>
    <scope>NUCLEOTIDE SEQUENCE</scope>
    <source>
        <strain evidence="8">CCAC1681</strain>
    </source>
</reference>